<accession>A0AAD1SUN8</accession>
<dbReference type="PANTHER" id="PTHR21301">
    <property type="entry name" value="REVERSE TRANSCRIPTASE"/>
    <property type="match status" value="1"/>
</dbReference>
<dbReference type="PANTHER" id="PTHR21301:SF12">
    <property type="match status" value="1"/>
</dbReference>
<dbReference type="Proteomes" id="UP001295444">
    <property type="component" value="Chromosome 08"/>
</dbReference>
<keyword evidence="3" id="KW-1185">Reference proteome</keyword>
<evidence type="ECO:0000313" key="2">
    <source>
        <dbReference type="EMBL" id="CAH2311540.1"/>
    </source>
</evidence>
<reference evidence="2" key="1">
    <citation type="submission" date="2022-03" db="EMBL/GenBank/DDBJ databases">
        <authorList>
            <person name="Alioto T."/>
            <person name="Alioto T."/>
            <person name="Gomez Garrido J."/>
        </authorList>
    </citation>
    <scope>NUCLEOTIDE SEQUENCE</scope>
</reference>
<dbReference type="PROSITE" id="PS50878">
    <property type="entry name" value="RT_POL"/>
    <property type="match status" value="1"/>
</dbReference>
<organism evidence="2 3">
    <name type="scientific">Pelobates cultripes</name>
    <name type="common">Western spadefoot toad</name>
    <dbReference type="NCBI Taxonomy" id="61616"/>
    <lineage>
        <taxon>Eukaryota</taxon>
        <taxon>Metazoa</taxon>
        <taxon>Chordata</taxon>
        <taxon>Craniata</taxon>
        <taxon>Vertebrata</taxon>
        <taxon>Euteleostomi</taxon>
        <taxon>Amphibia</taxon>
        <taxon>Batrachia</taxon>
        <taxon>Anura</taxon>
        <taxon>Pelobatoidea</taxon>
        <taxon>Pelobatidae</taxon>
        <taxon>Pelobates</taxon>
    </lineage>
</organism>
<sequence>MDVSSLYTVIPHTDGIEAMRQVLSESPLYRGPPVEFVLEFLSLILYNNHFRFEDQWYLQVAGTSMGSSMAPMYANVFMYIYETQHILTPYRENIISFYRYIDDLLILWRGTLTEAHEMVNELKVLPTPIRFTANISDEKVKFLDLELSYEFNKIQYTLYTKLTDRNTLLHARSAHPIMLKNSIPKSNLQQFKPG</sequence>
<dbReference type="AlphaFoldDB" id="A0AAD1SUN8"/>
<feature type="domain" description="Reverse transcriptase" evidence="1">
    <location>
        <begin position="1"/>
        <end position="158"/>
    </location>
</feature>
<gene>
    <name evidence="2" type="ORF">PECUL_23A031302</name>
</gene>
<evidence type="ECO:0000313" key="3">
    <source>
        <dbReference type="Proteomes" id="UP001295444"/>
    </source>
</evidence>
<evidence type="ECO:0000259" key="1">
    <source>
        <dbReference type="PROSITE" id="PS50878"/>
    </source>
</evidence>
<proteinExistence type="predicted"/>
<dbReference type="InterPro" id="IPR000477">
    <property type="entry name" value="RT_dom"/>
</dbReference>
<name>A0AAD1SUN8_PELCU</name>
<dbReference type="EMBL" id="OW240919">
    <property type="protein sequence ID" value="CAH2311540.1"/>
    <property type="molecule type" value="Genomic_DNA"/>
</dbReference>
<dbReference type="Pfam" id="PF00078">
    <property type="entry name" value="RVT_1"/>
    <property type="match status" value="1"/>
</dbReference>
<protein>
    <recommendedName>
        <fullName evidence="1">Reverse transcriptase domain-containing protein</fullName>
    </recommendedName>
</protein>